<organism evidence="1">
    <name type="scientific">marine metagenome</name>
    <dbReference type="NCBI Taxonomy" id="408172"/>
    <lineage>
        <taxon>unclassified sequences</taxon>
        <taxon>metagenomes</taxon>
        <taxon>ecological metagenomes</taxon>
    </lineage>
</organism>
<proteinExistence type="predicted"/>
<accession>A0A383CGR0</accession>
<dbReference type="AlphaFoldDB" id="A0A383CGR0"/>
<protein>
    <submittedName>
        <fullName evidence="1">Uncharacterized protein</fullName>
    </submittedName>
</protein>
<dbReference type="EMBL" id="UINC01208649">
    <property type="protein sequence ID" value="SVE31294.1"/>
    <property type="molecule type" value="Genomic_DNA"/>
</dbReference>
<reference evidence="1" key="1">
    <citation type="submission" date="2018-05" db="EMBL/GenBank/DDBJ databases">
        <authorList>
            <person name="Lanie J.A."/>
            <person name="Ng W.-L."/>
            <person name="Kazmierczak K.M."/>
            <person name="Andrzejewski T.M."/>
            <person name="Davidsen T.M."/>
            <person name="Wayne K.J."/>
            <person name="Tettelin H."/>
            <person name="Glass J.I."/>
            <person name="Rusch D."/>
            <person name="Podicherti R."/>
            <person name="Tsui H.-C.T."/>
            <person name="Winkler M.E."/>
        </authorList>
    </citation>
    <scope>NUCLEOTIDE SEQUENCE</scope>
</reference>
<evidence type="ECO:0000313" key="1">
    <source>
        <dbReference type="EMBL" id="SVE31294.1"/>
    </source>
</evidence>
<name>A0A383CGR0_9ZZZZ</name>
<sequence length="39" mass="4467">MNINKVRIWVKTNDNSDLPVLIKKVKKEIAKPSTGPLDY</sequence>
<gene>
    <name evidence="1" type="ORF">METZ01_LOCUS484148</name>
</gene>